<evidence type="ECO:0000256" key="7">
    <source>
        <dbReference type="ARBA" id="ARBA00022984"/>
    </source>
</evidence>
<evidence type="ECO:0000256" key="8">
    <source>
        <dbReference type="ARBA" id="ARBA00023316"/>
    </source>
</evidence>
<keyword evidence="7 9" id="KW-0573">Peptidoglycan synthesis</keyword>
<sequence>MGNSAYLKKYVENHPHNKMAWYLLGKEYEASGQAGKARYCYIQAGNVYEAFESSKIPLPEEVLAGYKEGLLQESHRKEKRSRFLRKLSLALLLALLMWIPSAAHAPGEGDRQAAVPVNAVDAGASDDADNEEASEEPLKPAGDEAGGGAPAGTPAFAEPAFTAIGFAGDPAGTQAAAVSGLLALQQQTATPLLHAVALGMEQAGDWLVWSDDLPVAYGLEQRPAVGRTALQAYDARACECAPPDSAALQQRARQWIPQQESLGVLASAMIHYKQANGAWPASLQDLAGPYPDNWIAGTDPTMEQAFQPLLAQLKRKGVDGATGNANGQEELAKGMAPGQQPFFAEPYEMIVDTDTHTLAVVSGNVLIRSYPVGLGGSQTPVGTFVISEKVINPNGKDNGEFGSRGMQLSDTNYAIHGTNEPDSIGKDESLGCVRMGKKDVEELFDLVPKGTKVRIGKGILPKLKNVPEERFALGDRQDQTNPHRTYHWLN</sequence>
<comment type="caution">
    <text evidence="12">The sequence shown here is derived from an EMBL/GenBank/DDBJ whole genome shotgun (WGS) entry which is preliminary data.</text>
</comment>
<name>R9LC71_9BACL</name>
<keyword evidence="3" id="KW-0328">Glycosyltransferase</keyword>
<dbReference type="CDD" id="cd16913">
    <property type="entry name" value="YkuD_like"/>
    <property type="match status" value="1"/>
</dbReference>
<feature type="region of interest" description="Disordered" evidence="10">
    <location>
        <begin position="123"/>
        <end position="154"/>
    </location>
</feature>
<gene>
    <name evidence="12" type="ORF">C812_02248</name>
</gene>
<dbReference type="GO" id="GO:0071972">
    <property type="term" value="F:peptidoglycan L,D-transpeptidase activity"/>
    <property type="evidence" value="ECO:0007669"/>
    <property type="project" value="TreeGrafter"/>
</dbReference>
<evidence type="ECO:0000256" key="10">
    <source>
        <dbReference type="SAM" id="MobiDB-lite"/>
    </source>
</evidence>
<keyword evidence="8 9" id="KW-0961">Cell wall biogenesis/degradation</keyword>
<evidence type="ECO:0000256" key="6">
    <source>
        <dbReference type="ARBA" id="ARBA00022960"/>
    </source>
</evidence>
<evidence type="ECO:0000256" key="2">
    <source>
        <dbReference type="ARBA" id="ARBA00005992"/>
    </source>
</evidence>
<evidence type="ECO:0000256" key="5">
    <source>
        <dbReference type="ARBA" id="ARBA00022801"/>
    </source>
</evidence>
<feature type="domain" description="L,D-TPase catalytic" evidence="11">
    <location>
        <begin position="347"/>
        <end position="456"/>
    </location>
</feature>
<dbReference type="GO" id="GO:0016757">
    <property type="term" value="F:glycosyltransferase activity"/>
    <property type="evidence" value="ECO:0007669"/>
    <property type="project" value="UniProtKB-KW"/>
</dbReference>
<protein>
    <recommendedName>
        <fullName evidence="11">L,D-TPase catalytic domain-containing protein</fullName>
    </recommendedName>
</protein>
<evidence type="ECO:0000259" key="11">
    <source>
        <dbReference type="PROSITE" id="PS52029"/>
    </source>
</evidence>
<feature type="active site" description="Nucleophile" evidence="9">
    <location>
        <position position="432"/>
    </location>
</feature>
<dbReference type="UniPathway" id="UPA00219"/>
<dbReference type="OrthoDB" id="9787225at2"/>
<dbReference type="InterPro" id="IPR005490">
    <property type="entry name" value="LD_TPept_cat_dom"/>
</dbReference>
<dbReference type="STRING" id="1235795.C812_02248"/>
<dbReference type="Pfam" id="PF03734">
    <property type="entry name" value="YkuD"/>
    <property type="match status" value="1"/>
</dbReference>
<dbReference type="GO" id="GO:0018104">
    <property type="term" value="P:peptidoglycan-protein cross-linking"/>
    <property type="evidence" value="ECO:0007669"/>
    <property type="project" value="TreeGrafter"/>
</dbReference>
<dbReference type="SUPFAM" id="SSF141523">
    <property type="entry name" value="L,D-transpeptidase catalytic domain-like"/>
    <property type="match status" value="1"/>
</dbReference>
<evidence type="ECO:0000313" key="12">
    <source>
        <dbReference type="EMBL" id="EOS56183.1"/>
    </source>
</evidence>
<dbReference type="GO" id="GO:0005576">
    <property type="term" value="C:extracellular region"/>
    <property type="evidence" value="ECO:0007669"/>
    <property type="project" value="TreeGrafter"/>
</dbReference>
<evidence type="ECO:0000256" key="9">
    <source>
        <dbReference type="PROSITE-ProRule" id="PRU01373"/>
    </source>
</evidence>
<dbReference type="PANTHER" id="PTHR30582">
    <property type="entry name" value="L,D-TRANSPEPTIDASE"/>
    <property type="match status" value="1"/>
</dbReference>
<dbReference type="GO" id="GO:0008360">
    <property type="term" value="P:regulation of cell shape"/>
    <property type="evidence" value="ECO:0007669"/>
    <property type="project" value="UniProtKB-UniRule"/>
</dbReference>
<comment type="similarity">
    <text evidence="2">Belongs to the YkuD family.</text>
</comment>
<feature type="active site" description="Proton donor/acceptor" evidence="9">
    <location>
        <position position="416"/>
    </location>
</feature>
<evidence type="ECO:0000256" key="3">
    <source>
        <dbReference type="ARBA" id="ARBA00022676"/>
    </source>
</evidence>
<dbReference type="Gene3D" id="2.40.440.10">
    <property type="entry name" value="L,D-transpeptidase catalytic domain-like"/>
    <property type="match status" value="1"/>
</dbReference>
<keyword evidence="4" id="KW-0808">Transferase</keyword>
<evidence type="ECO:0000313" key="13">
    <source>
        <dbReference type="Proteomes" id="UP000019598"/>
    </source>
</evidence>
<evidence type="ECO:0000256" key="1">
    <source>
        <dbReference type="ARBA" id="ARBA00004752"/>
    </source>
</evidence>
<dbReference type="AlphaFoldDB" id="R9LC71"/>
<evidence type="ECO:0000256" key="4">
    <source>
        <dbReference type="ARBA" id="ARBA00022679"/>
    </source>
</evidence>
<dbReference type="Proteomes" id="UP000019598">
    <property type="component" value="Unassembled WGS sequence"/>
</dbReference>
<comment type="pathway">
    <text evidence="1 9">Cell wall biogenesis; peptidoglycan biosynthesis.</text>
</comment>
<organism evidence="12 13">
    <name type="scientific">Paenibacillus barengoltzii G22</name>
    <dbReference type="NCBI Taxonomy" id="1235795"/>
    <lineage>
        <taxon>Bacteria</taxon>
        <taxon>Bacillati</taxon>
        <taxon>Bacillota</taxon>
        <taxon>Bacilli</taxon>
        <taxon>Bacillales</taxon>
        <taxon>Paenibacillaceae</taxon>
        <taxon>Paenibacillus</taxon>
    </lineage>
</organism>
<dbReference type="PATRIC" id="fig|1235795.3.peg.2213"/>
<dbReference type="InterPro" id="IPR050979">
    <property type="entry name" value="LD-transpeptidase"/>
</dbReference>
<accession>R9LC71</accession>
<dbReference type="InterPro" id="IPR038063">
    <property type="entry name" value="Transpep_catalytic_dom"/>
</dbReference>
<dbReference type="HOGENOM" id="CLU_573461_0_0_9"/>
<dbReference type="PANTHER" id="PTHR30582:SF24">
    <property type="entry name" value="L,D-TRANSPEPTIDASE ERFK_SRFK-RELATED"/>
    <property type="match status" value="1"/>
</dbReference>
<keyword evidence="5" id="KW-0378">Hydrolase</keyword>
<keyword evidence="6 9" id="KW-0133">Cell shape</keyword>
<feature type="compositionally biased region" description="Acidic residues" evidence="10">
    <location>
        <begin position="124"/>
        <end position="135"/>
    </location>
</feature>
<proteinExistence type="inferred from homology"/>
<dbReference type="GO" id="GO:0071555">
    <property type="term" value="P:cell wall organization"/>
    <property type="evidence" value="ECO:0007669"/>
    <property type="project" value="UniProtKB-UniRule"/>
</dbReference>
<dbReference type="PROSITE" id="PS52029">
    <property type="entry name" value="LD_TPASE"/>
    <property type="match status" value="1"/>
</dbReference>
<reference evidence="12 13" key="1">
    <citation type="submission" date="2013-04" db="EMBL/GenBank/DDBJ databases">
        <title>The Genome Sequence of Paenibacillus barengoltzii G22.</title>
        <authorList>
            <consortium name="The Broad Institute Genomics Platform"/>
            <consortium name="The Broad Institute Genome Sequencing Center for Infectious Disease"/>
            <person name="Earl A."/>
            <person name="Xavier R."/>
            <person name="Elson C."/>
            <person name="Duck W."/>
            <person name="Walker B."/>
            <person name="Young S."/>
            <person name="Zeng Q."/>
            <person name="Gargeya S."/>
            <person name="Fitzgerald M."/>
            <person name="Haas B."/>
            <person name="Abouelleil A."/>
            <person name="Allen A.W."/>
            <person name="Alvarado L."/>
            <person name="Arachchi H.M."/>
            <person name="Berlin A.M."/>
            <person name="Chapman S.B."/>
            <person name="Gainer-Dewar J."/>
            <person name="Goldberg J."/>
            <person name="Griggs A."/>
            <person name="Gujja S."/>
            <person name="Hansen M."/>
            <person name="Howarth C."/>
            <person name="Imamovic A."/>
            <person name="Ireland A."/>
            <person name="Larimer J."/>
            <person name="McCowan C."/>
            <person name="Murphy C."/>
            <person name="Pearson M."/>
            <person name="Poon T.W."/>
            <person name="Priest M."/>
            <person name="Roberts A."/>
            <person name="Saif S."/>
            <person name="Shea T."/>
            <person name="Sisk P."/>
            <person name="Sykes S."/>
            <person name="Wortman J."/>
            <person name="Nusbaum C."/>
            <person name="Birren B."/>
        </authorList>
    </citation>
    <scope>NUCLEOTIDE SEQUENCE [LARGE SCALE GENOMIC DNA]</scope>
    <source>
        <strain evidence="12 13">G22</strain>
    </source>
</reference>
<dbReference type="EMBL" id="ASSZ01000020">
    <property type="protein sequence ID" value="EOS56183.1"/>
    <property type="molecule type" value="Genomic_DNA"/>
</dbReference>